<feature type="region of interest" description="Disordered" evidence="1">
    <location>
        <begin position="128"/>
        <end position="149"/>
    </location>
</feature>
<feature type="compositionally biased region" description="Basic and acidic residues" evidence="1">
    <location>
        <begin position="1"/>
        <end position="17"/>
    </location>
</feature>
<dbReference type="AlphaFoldDB" id="A0A8J6LMW9"/>
<sequence>MTNSIDRDQWLNERESGEVSSGGENDDVREYCRQRTDVRSRDLGIQGIGGEKHQGTWEECKRSKLRVKAGKRAAKFEDRMGGREDCRILFECYKEKKKSADVKEREKYCRRNGYVSEEVEKMRVEGRWMSASEKDKDTDKQERRERIQV</sequence>
<reference evidence="2" key="2">
    <citation type="submission" date="2021-08" db="EMBL/GenBank/DDBJ databases">
        <authorList>
            <person name="Eriksson T."/>
        </authorList>
    </citation>
    <scope>NUCLEOTIDE SEQUENCE</scope>
    <source>
        <strain evidence="2">Stoneville</strain>
        <tissue evidence="2">Whole head</tissue>
    </source>
</reference>
<proteinExistence type="predicted"/>
<accession>A0A8J6LMW9</accession>
<comment type="caution">
    <text evidence="2">The sequence shown here is derived from an EMBL/GenBank/DDBJ whole genome shotgun (WGS) entry which is preliminary data.</text>
</comment>
<evidence type="ECO:0000313" key="2">
    <source>
        <dbReference type="EMBL" id="KAH0818556.1"/>
    </source>
</evidence>
<name>A0A8J6LMW9_TENMO</name>
<organism evidence="2 3">
    <name type="scientific">Tenebrio molitor</name>
    <name type="common">Yellow mealworm beetle</name>
    <dbReference type="NCBI Taxonomy" id="7067"/>
    <lineage>
        <taxon>Eukaryota</taxon>
        <taxon>Metazoa</taxon>
        <taxon>Ecdysozoa</taxon>
        <taxon>Arthropoda</taxon>
        <taxon>Hexapoda</taxon>
        <taxon>Insecta</taxon>
        <taxon>Pterygota</taxon>
        <taxon>Neoptera</taxon>
        <taxon>Endopterygota</taxon>
        <taxon>Coleoptera</taxon>
        <taxon>Polyphaga</taxon>
        <taxon>Cucujiformia</taxon>
        <taxon>Tenebrionidae</taxon>
        <taxon>Tenebrio</taxon>
    </lineage>
</organism>
<dbReference type="EMBL" id="JABDTM020017322">
    <property type="protein sequence ID" value="KAH0818556.1"/>
    <property type="molecule type" value="Genomic_DNA"/>
</dbReference>
<evidence type="ECO:0000256" key="1">
    <source>
        <dbReference type="SAM" id="MobiDB-lite"/>
    </source>
</evidence>
<dbReference type="Proteomes" id="UP000719412">
    <property type="component" value="Unassembled WGS sequence"/>
</dbReference>
<keyword evidence="3" id="KW-1185">Reference proteome</keyword>
<evidence type="ECO:0000313" key="3">
    <source>
        <dbReference type="Proteomes" id="UP000719412"/>
    </source>
</evidence>
<feature type="region of interest" description="Disordered" evidence="1">
    <location>
        <begin position="1"/>
        <end position="28"/>
    </location>
</feature>
<protein>
    <submittedName>
        <fullName evidence="2">Uncharacterized protein</fullName>
    </submittedName>
</protein>
<reference evidence="2" key="1">
    <citation type="journal article" date="2020" name="J Insects Food Feed">
        <title>The yellow mealworm (Tenebrio molitor) genome: a resource for the emerging insects as food and feed industry.</title>
        <authorList>
            <person name="Eriksson T."/>
            <person name="Andere A."/>
            <person name="Kelstrup H."/>
            <person name="Emery V."/>
            <person name="Picard C."/>
        </authorList>
    </citation>
    <scope>NUCLEOTIDE SEQUENCE</scope>
    <source>
        <strain evidence="2">Stoneville</strain>
        <tissue evidence="2">Whole head</tissue>
    </source>
</reference>
<gene>
    <name evidence="2" type="ORF">GEV33_004235</name>
</gene>